<dbReference type="Proteomes" id="UP001141327">
    <property type="component" value="Unassembled WGS sequence"/>
</dbReference>
<evidence type="ECO:0000256" key="1">
    <source>
        <dbReference type="SAM" id="MobiDB-lite"/>
    </source>
</evidence>
<dbReference type="EMBL" id="JAPMOS010000007">
    <property type="protein sequence ID" value="KAJ4461561.1"/>
    <property type="molecule type" value="Genomic_DNA"/>
</dbReference>
<reference evidence="3" key="1">
    <citation type="journal article" date="2022" name="bioRxiv">
        <title>Genomics of Preaxostyla Flagellates Illuminates Evolutionary Transitions and the Path Towards Mitochondrial Loss.</title>
        <authorList>
            <person name="Novak L.V.F."/>
            <person name="Treitli S.C."/>
            <person name="Pyrih J."/>
            <person name="Halakuc P."/>
            <person name="Pipaliya S.V."/>
            <person name="Vacek V."/>
            <person name="Brzon O."/>
            <person name="Soukal P."/>
            <person name="Eme L."/>
            <person name="Dacks J.B."/>
            <person name="Karnkowska A."/>
            <person name="Elias M."/>
            <person name="Hampl V."/>
        </authorList>
    </citation>
    <scope>NUCLEOTIDE SEQUENCE</scope>
    <source>
        <strain evidence="3">RCP-MX</strain>
    </source>
</reference>
<feature type="domain" description="ELMO" evidence="2">
    <location>
        <begin position="1"/>
        <end position="128"/>
    </location>
</feature>
<dbReference type="InterPro" id="IPR006816">
    <property type="entry name" value="ELMO_dom"/>
</dbReference>
<proteinExistence type="predicted"/>
<keyword evidence="4" id="KW-1185">Reference proteome</keyword>
<dbReference type="Pfam" id="PF04727">
    <property type="entry name" value="ELMO_CED12"/>
    <property type="match status" value="1"/>
</dbReference>
<evidence type="ECO:0000313" key="3">
    <source>
        <dbReference type="EMBL" id="KAJ4461561.1"/>
    </source>
</evidence>
<evidence type="ECO:0000259" key="2">
    <source>
        <dbReference type="Pfam" id="PF04727"/>
    </source>
</evidence>
<gene>
    <name evidence="3" type="ORF">PAPYR_2156</name>
</gene>
<evidence type="ECO:0000313" key="4">
    <source>
        <dbReference type="Proteomes" id="UP001141327"/>
    </source>
</evidence>
<organism evidence="3 4">
    <name type="scientific">Paratrimastix pyriformis</name>
    <dbReference type="NCBI Taxonomy" id="342808"/>
    <lineage>
        <taxon>Eukaryota</taxon>
        <taxon>Metamonada</taxon>
        <taxon>Preaxostyla</taxon>
        <taxon>Paratrimastigidae</taxon>
        <taxon>Paratrimastix</taxon>
    </lineage>
</organism>
<name>A0ABQ8UQY5_9EUKA</name>
<feature type="region of interest" description="Disordered" evidence="1">
    <location>
        <begin position="172"/>
        <end position="195"/>
    </location>
</feature>
<sequence>MGILGLDQLVRFADRHPEAARACLALSTSMGEAWFPWAITGIAVSSTLVGPCGRAGWTCSWPGTHPAATLTPSGSRTGRTGLLYTYDDPQLPGRLAALRELFDELYCWAWCNWTLHWLSSAPKSPMDFWSRWTQFLQGTFEPALSRATLAPPVMPEPFQAPPSPFGDHVMAAQRKGAADRTAAHAAAAESRAHAD</sequence>
<protein>
    <recommendedName>
        <fullName evidence="2">ELMO domain-containing protein</fullName>
    </recommendedName>
</protein>
<comment type="caution">
    <text evidence="3">The sequence shown here is derived from an EMBL/GenBank/DDBJ whole genome shotgun (WGS) entry which is preliminary data.</text>
</comment>
<accession>A0ABQ8UQY5</accession>